<keyword evidence="2" id="KW-1185">Reference proteome</keyword>
<sequence>MTMELGHYRTKSDEPGISRTSEDDEEALKWAALERLPTYERSRKAILHGTVGNFKEFDLRNLGFQDRKDLLDRFLKNADNHQEFLEKLKSRIDRVALDLPTIEVRFKNLNVHAEGYMGSRALPTVLNSIFNLIENIGNFLHICQSQKEKVSILRDVSGIIKPGRMTLLLGPPGSGKSALLQALSGKLDSELKFSGKVTYNGHEMHEFVPQRTSAYINQYDVHFPQMTVRETLTFSAKCQGIGTGYDMLKELLRREKDLNIRPEPYLDALMKASVLDGHMEDIVAEYVLKILGLEVCADTIIGDEMMRGISGGEKKRVTTGEMLVGPVEALFMDNISTGLDSSTTFQIINSIRQSVHMFNKTALISLLQPSPETYELFDEIILLSEGRILYQGPCQYVIEFFDSMGFRCPERKGIADYLQEVTSRKGQQKYWVNEMMSYHYVSAKDFAEAFKSFHAGKSIQCELGTQFDKANSHPAILTRSKYGTNEIELMKACLLREIILMKRNASLLISKIAQIEFCAIVIATVFAQAKKHHNTFEDGTVYLGSLYFGLNMITFSGFLELTMTIDKLPVFYKQRDLLFYPSWAFSLPAHVVCIPICIIESALYVATTYYVIGYDPNLIRLLKQYLILTICGQMSYGLFRSMAALSRDHVVANTAGCLSVMWLLIFGGFILSQQSAQKWLTWGYWTSPLMYVQTALSVNEFLSESWNRVLIGTGETLGLTVLKSHGIFTDPNWYWIGFGALLGFIFLFNGICTLALSFLNQYGKSQTVLQSEDSSERNINIAGKMESGNILLKGTGSRTKRASKGANYMENHQKREMVLPFTPLSITFDNITYSVDMPREMKSQGVLDSRLLLLKGVNGAFRPGVLTALMGVSGAGKTTLLDVLAGRKNSGYIEGDITISGYPKKQETFARVFGYCEQNDIHSPLVTIYESLLYSAWLRLPPNVDPECRELFVEEVMELVELTTIKEALVGVPNVNGLSIEQRKRLTIAVELVANPSIIFMDEPTSGLDARAAAIVMRIVRNTVDTGRTVVCTIHQPSIDIFESFDELFLLSRGGEEIYVGPLGRQSHHLINYFEAIDGVGRIRDSYNPATWVLEVTTRTQEENLGVKFAEVYKNSDLFRRNKALIAELSTPPPDSEDLCFPSKHSQSYLTQFKACLWKQHKSYWRNTSYNAFRFLFSISVAIMFGIVFWNLGTKRGTKQDILNGLGAIGPAGMYSALPYAMAQVAIEIPYTLAQVLIYGIIVYAMIGYEWTATKFLLNSFFMFITILYFIYYGIMVIAVSPNQETAAVLSGVFYTVWNLFSGFVIPRTRISIWWRWYAWICPVSWSLYGMATSQYGDVHTKLDSGETVAEFLRDYFGFRYDFLWVVSLALVGFTVLFASVFAYSMKALNFQKR</sequence>
<reference evidence="1 2" key="1">
    <citation type="journal article" date="2023" name="Science">
        <title>Complex scaffold remodeling in plant triterpene biosynthesis.</title>
        <authorList>
            <person name="De La Pena R."/>
            <person name="Hodgson H."/>
            <person name="Liu J.C."/>
            <person name="Stephenson M.J."/>
            <person name="Martin A.C."/>
            <person name="Owen C."/>
            <person name="Harkess A."/>
            <person name="Leebens-Mack J."/>
            <person name="Jimenez L.E."/>
            <person name="Osbourn A."/>
            <person name="Sattely E.S."/>
        </authorList>
    </citation>
    <scope>NUCLEOTIDE SEQUENCE [LARGE SCALE GENOMIC DNA]</scope>
    <source>
        <strain evidence="2">cv. JPN11</strain>
        <tissue evidence="1">Leaf</tissue>
    </source>
</reference>
<evidence type="ECO:0000313" key="1">
    <source>
        <dbReference type="EMBL" id="KAJ4708359.1"/>
    </source>
</evidence>
<organism evidence="1 2">
    <name type="scientific">Melia azedarach</name>
    <name type="common">Chinaberry tree</name>
    <dbReference type="NCBI Taxonomy" id="155640"/>
    <lineage>
        <taxon>Eukaryota</taxon>
        <taxon>Viridiplantae</taxon>
        <taxon>Streptophyta</taxon>
        <taxon>Embryophyta</taxon>
        <taxon>Tracheophyta</taxon>
        <taxon>Spermatophyta</taxon>
        <taxon>Magnoliopsida</taxon>
        <taxon>eudicotyledons</taxon>
        <taxon>Gunneridae</taxon>
        <taxon>Pentapetalae</taxon>
        <taxon>rosids</taxon>
        <taxon>malvids</taxon>
        <taxon>Sapindales</taxon>
        <taxon>Meliaceae</taxon>
        <taxon>Melia</taxon>
    </lineage>
</organism>
<comment type="caution">
    <text evidence="1">The sequence shown here is derived from an EMBL/GenBank/DDBJ whole genome shotgun (WGS) entry which is preliminary data.</text>
</comment>
<gene>
    <name evidence="1" type="ORF">OWV82_018316</name>
</gene>
<protein>
    <submittedName>
        <fullName evidence="1">Pleiotropic drug resistance ABC transporter</fullName>
    </submittedName>
</protein>
<name>A0ACC1XAT2_MELAZ</name>
<proteinExistence type="predicted"/>
<evidence type="ECO:0000313" key="2">
    <source>
        <dbReference type="Proteomes" id="UP001164539"/>
    </source>
</evidence>
<dbReference type="Proteomes" id="UP001164539">
    <property type="component" value="Chromosome 10"/>
</dbReference>
<dbReference type="EMBL" id="CM051403">
    <property type="protein sequence ID" value="KAJ4708359.1"/>
    <property type="molecule type" value="Genomic_DNA"/>
</dbReference>
<accession>A0ACC1XAT2</accession>